<dbReference type="EMBL" id="UYJE01008033">
    <property type="protein sequence ID" value="VDI60409.1"/>
    <property type="molecule type" value="Genomic_DNA"/>
</dbReference>
<feature type="compositionally biased region" description="Polar residues" evidence="1">
    <location>
        <begin position="44"/>
        <end position="53"/>
    </location>
</feature>
<feature type="region of interest" description="Disordered" evidence="1">
    <location>
        <begin position="1"/>
        <end position="53"/>
    </location>
</feature>
<evidence type="ECO:0000313" key="2">
    <source>
        <dbReference type="EMBL" id="VDI60409.1"/>
    </source>
</evidence>
<reference evidence="2" key="1">
    <citation type="submission" date="2018-11" db="EMBL/GenBank/DDBJ databases">
        <authorList>
            <person name="Alioto T."/>
            <person name="Alioto T."/>
        </authorList>
    </citation>
    <scope>NUCLEOTIDE SEQUENCE</scope>
</reference>
<evidence type="ECO:0000256" key="1">
    <source>
        <dbReference type="SAM" id="MobiDB-lite"/>
    </source>
</evidence>
<sequence>MSKTDEKKISKTDNQDSKYVRYQHVPSNHEGPTSTMLGMPAFVNPNSNETESL</sequence>
<feature type="compositionally biased region" description="Basic and acidic residues" evidence="1">
    <location>
        <begin position="1"/>
        <end position="19"/>
    </location>
</feature>
<protein>
    <submittedName>
        <fullName evidence="2">Uncharacterized protein</fullName>
    </submittedName>
</protein>
<organism evidence="2 3">
    <name type="scientific">Mytilus galloprovincialis</name>
    <name type="common">Mediterranean mussel</name>
    <dbReference type="NCBI Taxonomy" id="29158"/>
    <lineage>
        <taxon>Eukaryota</taxon>
        <taxon>Metazoa</taxon>
        <taxon>Spiralia</taxon>
        <taxon>Lophotrochozoa</taxon>
        <taxon>Mollusca</taxon>
        <taxon>Bivalvia</taxon>
        <taxon>Autobranchia</taxon>
        <taxon>Pteriomorphia</taxon>
        <taxon>Mytilida</taxon>
        <taxon>Mytiloidea</taxon>
        <taxon>Mytilidae</taxon>
        <taxon>Mytilinae</taxon>
        <taxon>Mytilus</taxon>
    </lineage>
</organism>
<keyword evidence="3" id="KW-1185">Reference proteome</keyword>
<evidence type="ECO:0000313" key="3">
    <source>
        <dbReference type="Proteomes" id="UP000596742"/>
    </source>
</evidence>
<name>A0A8B6G942_MYTGA</name>
<dbReference type="Proteomes" id="UP000596742">
    <property type="component" value="Unassembled WGS sequence"/>
</dbReference>
<comment type="caution">
    <text evidence="2">The sequence shown here is derived from an EMBL/GenBank/DDBJ whole genome shotgun (WGS) entry which is preliminary data.</text>
</comment>
<proteinExistence type="predicted"/>
<dbReference type="AlphaFoldDB" id="A0A8B6G942"/>
<accession>A0A8B6G942</accession>
<gene>
    <name evidence="2" type="ORF">MGAL_10B083587</name>
</gene>